<keyword evidence="1" id="KW-0812">Transmembrane</keyword>
<dbReference type="EMBL" id="FNGF01000012">
    <property type="protein sequence ID" value="SDL83434.1"/>
    <property type="molecule type" value="Genomic_DNA"/>
</dbReference>
<sequence length="272" mass="30405">MDGMVGTGLRRFGPLCLWSSAVVVAMYPNLLLIVWLDDSGSEMMRWWSRGLIYLEVAALFLAFVSRKRLADGLSETAGSGRRWPGIEPSFEVIVVLQPLVCLLATMQSLDLVRSNGLGAGTISYLAMWAVFQLLPWTLFFKNRTPKPLPPRPGASGSDSLRLWHVSDREDDSDRVEVAVRVEEPLSIAEVLGTALRYQVLPAVPGGTRRWTVLVDGAPMGELTQTWQHPRWWREIEWADEVSPSALFKGERIEFRAAPAGQQRRRTASTTGR</sequence>
<feature type="transmembrane region" description="Helical" evidence="1">
    <location>
        <begin position="12"/>
        <end position="34"/>
    </location>
</feature>
<evidence type="ECO:0000256" key="1">
    <source>
        <dbReference type="SAM" id="Phobius"/>
    </source>
</evidence>
<organism evidence="2 3">
    <name type="scientific">Glycomyces sambucus</name>
    <dbReference type="NCBI Taxonomy" id="380244"/>
    <lineage>
        <taxon>Bacteria</taxon>
        <taxon>Bacillati</taxon>
        <taxon>Actinomycetota</taxon>
        <taxon>Actinomycetes</taxon>
        <taxon>Glycomycetales</taxon>
        <taxon>Glycomycetaceae</taxon>
        <taxon>Glycomyces</taxon>
    </lineage>
</organism>
<evidence type="ECO:0000313" key="3">
    <source>
        <dbReference type="Proteomes" id="UP000198662"/>
    </source>
</evidence>
<gene>
    <name evidence="2" type="ORF">SAMN05216298_0188</name>
</gene>
<name>A0A1G9NAD8_9ACTN</name>
<evidence type="ECO:0000313" key="2">
    <source>
        <dbReference type="EMBL" id="SDL83434.1"/>
    </source>
</evidence>
<proteinExistence type="predicted"/>
<dbReference type="Proteomes" id="UP000198662">
    <property type="component" value="Unassembled WGS sequence"/>
</dbReference>
<feature type="transmembrane region" description="Helical" evidence="1">
    <location>
        <begin position="46"/>
        <end position="64"/>
    </location>
</feature>
<keyword evidence="1" id="KW-0472">Membrane</keyword>
<accession>A0A1G9NAD8</accession>
<keyword evidence="3" id="KW-1185">Reference proteome</keyword>
<protein>
    <submittedName>
        <fullName evidence="2">Uncharacterized protein</fullName>
    </submittedName>
</protein>
<keyword evidence="1" id="KW-1133">Transmembrane helix</keyword>
<dbReference type="OrthoDB" id="5192279at2"/>
<dbReference type="RefSeq" id="WP_091054502.1">
    <property type="nucleotide sequence ID" value="NZ_FNGF01000012.1"/>
</dbReference>
<feature type="transmembrane region" description="Helical" evidence="1">
    <location>
        <begin position="121"/>
        <end position="140"/>
    </location>
</feature>
<reference evidence="3" key="1">
    <citation type="submission" date="2016-10" db="EMBL/GenBank/DDBJ databases">
        <authorList>
            <person name="Varghese N."/>
            <person name="Submissions S."/>
        </authorList>
    </citation>
    <scope>NUCLEOTIDE SEQUENCE [LARGE SCALE GENOMIC DNA]</scope>
    <source>
        <strain evidence="3">CGMCC 4.3147</strain>
    </source>
</reference>
<dbReference type="STRING" id="380244.SAMN05216298_0188"/>
<dbReference type="AlphaFoldDB" id="A0A1G9NAD8"/>